<evidence type="ECO:0000256" key="1">
    <source>
        <dbReference type="PROSITE-ProRule" id="PRU00510"/>
    </source>
</evidence>
<dbReference type="Proteomes" id="UP001159100">
    <property type="component" value="Unassembled WGS sequence"/>
</dbReference>
<sequence>MTDWFEQASALEQREREHAIKAQRARPRPLGPSRIHCLDCEKPIPELRRAQGGILRCTPCQSITERSNRR</sequence>
<accession>A0ABT6QTV8</accession>
<comment type="caution">
    <text evidence="2">The sequence shown here is derived from an EMBL/GenBank/DDBJ whole genome shotgun (WGS) entry which is preliminary data.</text>
</comment>
<dbReference type="EMBL" id="JARBWL010000002">
    <property type="protein sequence ID" value="MDI2594338.1"/>
    <property type="molecule type" value="Genomic_DNA"/>
</dbReference>
<proteinExistence type="predicted"/>
<keyword evidence="3" id="KW-1185">Reference proteome</keyword>
<reference evidence="2 3" key="1">
    <citation type="submission" date="2023-02" db="EMBL/GenBank/DDBJ databases">
        <title>Pseudomonas chrutzelriedensis sp. nov., a potently antifungal strain isolated from moss.</title>
        <authorList>
            <person name="Schnyder A."/>
            <person name="Kalawong R."/>
            <person name="Eberl L."/>
            <person name="Agnoli K."/>
        </authorList>
    </citation>
    <scope>NUCLEOTIDE SEQUENCE [LARGE SCALE GENOMIC DNA]</scope>
    <source>
        <strain evidence="2 3">681</strain>
    </source>
</reference>
<comment type="caution">
    <text evidence="1">Lacks conserved residue(s) required for the propagation of feature annotation.</text>
</comment>
<gene>
    <name evidence="2" type="ORF">POF45_23310</name>
</gene>
<name>A0ABT6QTV8_9PSED</name>
<evidence type="ECO:0000313" key="3">
    <source>
        <dbReference type="Proteomes" id="UP001159100"/>
    </source>
</evidence>
<organism evidence="2 3">
    <name type="scientific">Pseudomonas fungipugnans</name>
    <dbReference type="NCBI Taxonomy" id="3024217"/>
    <lineage>
        <taxon>Bacteria</taxon>
        <taxon>Pseudomonadati</taxon>
        <taxon>Pseudomonadota</taxon>
        <taxon>Gammaproteobacteria</taxon>
        <taxon>Pseudomonadales</taxon>
        <taxon>Pseudomonadaceae</taxon>
        <taxon>Pseudomonas</taxon>
    </lineage>
</organism>
<dbReference type="PROSITE" id="PS51128">
    <property type="entry name" value="ZF_DKSA_2"/>
    <property type="match status" value="1"/>
</dbReference>
<protein>
    <submittedName>
        <fullName evidence="2">TraR/DksA C4-type zinc finger protein</fullName>
    </submittedName>
</protein>
<evidence type="ECO:0000313" key="2">
    <source>
        <dbReference type="EMBL" id="MDI2594338.1"/>
    </source>
</evidence>